<dbReference type="InterPro" id="IPR017476">
    <property type="entry name" value="UDP-Glc/GDP-Man"/>
</dbReference>
<dbReference type="Gene3D" id="3.40.50.720">
    <property type="entry name" value="NAD(P)-binding Rossmann-like Domain"/>
    <property type="match status" value="2"/>
</dbReference>
<keyword evidence="2" id="KW-0520">NAD</keyword>
<evidence type="ECO:0000256" key="4">
    <source>
        <dbReference type="SAM" id="MobiDB-lite"/>
    </source>
</evidence>
<dbReference type="Pfam" id="PF03721">
    <property type="entry name" value="UDPG_MGDP_dh_N"/>
    <property type="match status" value="1"/>
</dbReference>
<dbReference type="Gene3D" id="1.20.5.100">
    <property type="entry name" value="Cytochrome c1, transmembrane anchor, C-terminal"/>
    <property type="match status" value="1"/>
</dbReference>
<accession>A0ABP4VPT2</accession>
<organism evidence="6 7">
    <name type="scientific">Isoptericola hypogeus</name>
    <dbReference type="NCBI Taxonomy" id="300179"/>
    <lineage>
        <taxon>Bacteria</taxon>
        <taxon>Bacillati</taxon>
        <taxon>Actinomycetota</taxon>
        <taxon>Actinomycetes</taxon>
        <taxon>Micrococcales</taxon>
        <taxon>Promicromonosporaceae</taxon>
        <taxon>Isoptericola</taxon>
    </lineage>
</organism>
<dbReference type="SUPFAM" id="SSF48179">
    <property type="entry name" value="6-phosphogluconate dehydrogenase C-terminal domain-like"/>
    <property type="match status" value="1"/>
</dbReference>
<dbReference type="PANTHER" id="PTHR43491:SF1">
    <property type="entry name" value="UDP-N-ACETYL-D-MANNOSAMINE DEHYDROGENASE"/>
    <property type="match status" value="1"/>
</dbReference>
<dbReference type="PANTHER" id="PTHR43491">
    <property type="entry name" value="UDP-N-ACETYL-D-MANNOSAMINE DEHYDROGENASE"/>
    <property type="match status" value="1"/>
</dbReference>
<dbReference type="Pfam" id="PF00984">
    <property type="entry name" value="UDPG_MGDP_dh"/>
    <property type="match status" value="1"/>
</dbReference>
<dbReference type="Proteomes" id="UP001501138">
    <property type="component" value="Unassembled WGS sequence"/>
</dbReference>
<dbReference type="SUPFAM" id="SSF51735">
    <property type="entry name" value="NAD(P)-binding Rossmann-fold domains"/>
    <property type="match status" value="1"/>
</dbReference>
<evidence type="ECO:0000259" key="5">
    <source>
        <dbReference type="SMART" id="SM00984"/>
    </source>
</evidence>
<dbReference type="SMART" id="SM00984">
    <property type="entry name" value="UDPG_MGDP_dh_C"/>
    <property type="match status" value="1"/>
</dbReference>
<comment type="caution">
    <text evidence="6">The sequence shown here is derived from an EMBL/GenBank/DDBJ whole genome shotgun (WGS) entry which is preliminary data.</text>
</comment>
<dbReference type="InterPro" id="IPR036220">
    <property type="entry name" value="UDP-Glc/GDP-Man_DH_C_sf"/>
</dbReference>
<dbReference type="InterPro" id="IPR036291">
    <property type="entry name" value="NAD(P)-bd_dom_sf"/>
</dbReference>
<dbReference type="Pfam" id="PF03720">
    <property type="entry name" value="UDPG_MGDP_dh_C"/>
    <property type="match status" value="1"/>
</dbReference>
<dbReference type="InterPro" id="IPR028359">
    <property type="entry name" value="UDP_ManNAc/GlcNAc_DH"/>
</dbReference>
<dbReference type="PIRSF" id="PIRSF500136">
    <property type="entry name" value="UDP_ManNAc_DH"/>
    <property type="match status" value="1"/>
</dbReference>
<dbReference type="InterPro" id="IPR014026">
    <property type="entry name" value="UDP-Glc/GDP-Man_DH_dimer"/>
</dbReference>
<keyword evidence="1" id="KW-0560">Oxidoreductase</keyword>
<sequence length="439" mass="47038">MGINSVCVVGLGYIGLPTAAVLASKDVKVVGVDVNPATVEAINHGDVPFVEPDLATYVAGAVQLGMLRAAQVPEPADAFIVAVPTPFSDGRGPDLSHIRAAAEALARVLRGGELVILESTSPPGATQRMADWILAARPDLSLDGSDARPVIHVAHCPERVLPGRVMIELVTNDRVVAGLTPQAAQMARDLYAVFCQGEILTTDTVTAEMVKLAENSFRDLNIAFANELSLIADKVGIDVWELIRLANRHPRVDILRPGPGVGGHCIAVDPWFLVDAAPQQARLIRTARQVNDAKPQWVVDKVLAAVVGMERPVVAALGLSFKADVDDLRESPAVEIVRRLAYEAPHARIRVVEPHVSRLPGDLRRLANVALVDPDRALDGADVGVLLVDHGRFERLLDRLGSVPAVVDTRGALARRQDGGRRPGRPSRAAHERHRGGPR</sequence>
<reference evidence="7" key="1">
    <citation type="journal article" date="2019" name="Int. J. Syst. Evol. Microbiol.">
        <title>The Global Catalogue of Microorganisms (GCM) 10K type strain sequencing project: providing services to taxonomists for standard genome sequencing and annotation.</title>
        <authorList>
            <consortium name="The Broad Institute Genomics Platform"/>
            <consortium name="The Broad Institute Genome Sequencing Center for Infectious Disease"/>
            <person name="Wu L."/>
            <person name="Ma J."/>
        </authorList>
    </citation>
    <scope>NUCLEOTIDE SEQUENCE [LARGE SCALE GENOMIC DNA]</scope>
    <source>
        <strain evidence="7">JCM 15589</strain>
    </source>
</reference>
<dbReference type="SUPFAM" id="SSF52413">
    <property type="entry name" value="UDP-glucose/GDP-mannose dehydrogenase C-terminal domain"/>
    <property type="match status" value="1"/>
</dbReference>
<name>A0ABP4VPT2_9MICO</name>
<evidence type="ECO:0000313" key="6">
    <source>
        <dbReference type="EMBL" id="GAA1731058.1"/>
    </source>
</evidence>
<protein>
    <submittedName>
        <fullName evidence="6">UDP-N-acetyl-D-mannosamine dehydrogenase VpsB</fullName>
    </submittedName>
</protein>
<feature type="domain" description="UDP-glucose/GDP-mannose dehydrogenase C-terminal" evidence="5">
    <location>
        <begin position="315"/>
        <end position="415"/>
    </location>
</feature>
<evidence type="ECO:0000313" key="7">
    <source>
        <dbReference type="Proteomes" id="UP001501138"/>
    </source>
</evidence>
<dbReference type="PIRSF" id="PIRSF000124">
    <property type="entry name" value="UDPglc_GDPman_dh"/>
    <property type="match status" value="1"/>
</dbReference>
<comment type="similarity">
    <text evidence="3">Belongs to the UDP-glucose/GDP-mannose dehydrogenase family.</text>
</comment>
<evidence type="ECO:0000256" key="2">
    <source>
        <dbReference type="ARBA" id="ARBA00023027"/>
    </source>
</evidence>
<evidence type="ECO:0000256" key="1">
    <source>
        <dbReference type="ARBA" id="ARBA00023002"/>
    </source>
</evidence>
<dbReference type="EMBL" id="BAAAPM010000005">
    <property type="protein sequence ID" value="GAA1731058.1"/>
    <property type="molecule type" value="Genomic_DNA"/>
</dbReference>
<dbReference type="InterPro" id="IPR001732">
    <property type="entry name" value="UDP-Glc/GDP-Man_DH_N"/>
</dbReference>
<dbReference type="InterPro" id="IPR014027">
    <property type="entry name" value="UDP-Glc/GDP-Man_DH_C"/>
</dbReference>
<dbReference type="NCBIfam" id="TIGR03026">
    <property type="entry name" value="NDP-sugDHase"/>
    <property type="match status" value="1"/>
</dbReference>
<gene>
    <name evidence="6" type="primary">vpsB</name>
    <name evidence="6" type="ORF">GCM10009809_28230</name>
</gene>
<proteinExistence type="inferred from homology"/>
<keyword evidence="7" id="KW-1185">Reference proteome</keyword>
<evidence type="ECO:0000256" key="3">
    <source>
        <dbReference type="PIRNR" id="PIRNR000124"/>
    </source>
</evidence>
<dbReference type="InterPro" id="IPR008927">
    <property type="entry name" value="6-PGluconate_DH-like_C_sf"/>
</dbReference>
<feature type="region of interest" description="Disordered" evidence="4">
    <location>
        <begin position="411"/>
        <end position="439"/>
    </location>
</feature>
<dbReference type="RefSeq" id="WP_344249085.1">
    <property type="nucleotide sequence ID" value="NZ_BAAAPM010000005.1"/>
</dbReference>
<dbReference type="NCBIfam" id="NF008286">
    <property type="entry name" value="PRK11064.1"/>
    <property type="match status" value="1"/>
</dbReference>